<evidence type="ECO:0000313" key="11">
    <source>
        <dbReference type="Proteomes" id="UP000038750"/>
    </source>
</evidence>
<dbReference type="Gene3D" id="1.10.472.150">
    <property type="entry name" value="Glucose-regulated metallo-peptidase M90, N-terminal domain"/>
    <property type="match status" value="1"/>
</dbReference>
<comment type="similarity">
    <text evidence="8 9">Belongs to the MtfA family.</text>
</comment>
<dbReference type="Gene3D" id="3.40.390.10">
    <property type="entry name" value="Collagenase (Catalytic Domain)"/>
    <property type="match status" value="1"/>
</dbReference>
<gene>
    <name evidence="9 10" type="primary">mtfA</name>
    <name evidence="10" type="ORF">ERS008530_01044</name>
</gene>
<keyword evidence="1 9" id="KW-0031">Aminopeptidase</keyword>
<dbReference type="InterPro" id="IPR057256">
    <property type="entry name" value="MtfA_enterob"/>
</dbReference>
<sequence>MIKWLWKANQPQAEMLAQWREALNIPLLAPLNEQEQQRLASVASYLLQQKRLVPLQGLELTPLMQARLCLLFALPVMELGAKWLDGFHEVLIYPSPFVVDDNWQDDLGLVHSGQTVQSGQSWEQGPIVLNWQDIQDSFDLSGFNLVIHEAAHKLDMRNGGNANGVPPIAMRDVAAWEYDLHQAMDSIQDEIDMVGVEAASMDAYAASDPAECFAVLSEYFFSAPELLESRFPVVYQHFCAFYHQDPLARLKRWENALGDNQDTDNIPPQS</sequence>
<dbReference type="PANTHER" id="PTHR30164">
    <property type="entry name" value="MTFA PEPTIDASE"/>
    <property type="match status" value="1"/>
</dbReference>
<comment type="subunit">
    <text evidence="9">Interacts with Mlc.</text>
</comment>
<reference evidence="10 11" key="1">
    <citation type="submission" date="2015-03" db="EMBL/GenBank/DDBJ databases">
        <authorList>
            <person name="Murphy D."/>
        </authorList>
    </citation>
    <scope>NUCLEOTIDE SEQUENCE [LARGE SCALE GENOMIC DNA]</scope>
    <source>
        <strain evidence="10 11">BR165/97</strain>
    </source>
</reference>
<evidence type="ECO:0000256" key="8">
    <source>
        <dbReference type="ARBA" id="ARBA00061259"/>
    </source>
</evidence>
<evidence type="ECO:0000256" key="3">
    <source>
        <dbReference type="ARBA" id="ARBA00022670"/>
    </source>
</evidence>
<proteinExistence type="inferred from homology"/>
<dbReference type="HAMAP" id="MF_01593">
    <property type="entry name" value="MtfA"/>
    <property type="match status" value="1"/>
</dbReference>
<evidence type="ECO:0000256" key="9">
    <source>
        <dbReference type="HAMAP-Rule" id="MF_01593"/>
    </source>
</evidence>
<dbReference type="FunFam" id="1.10.472.150:FF:000001">
    <property type="entry name" value="Protein MtfA"/>
    <property type="match status" value="1"/>
</dbReference>
<dbReference type="Pfam" id="PF06167">
    <property type="entry name" value="Peptidase_M90"/>
    <property type="match status" value="1"/>
</dbReference>
<keyword evidence="5 9" id="KW-0378">Hydrolase</keyword>
<keyword evidence="6 9" id="KW-0862">Zinc</keyword>
<feature type="binding site" evidence="9">
    <location>
        <position position="111"/>
    </location>
    <ligand>
        <name>Zn(2+)</name>
        <dbReference type="ChEBI" id="CHEBI:29105"/>
    </ligand>
</feature>
<evidence type="ECO:0000256" key="6">
    <source>
        <dbReference type="ARBA" id="ARBA00022833"/>
    </source>
</evidence>
<dbReference type="OrthoDB" id="9786424at2"/>
<feature type="binding site" evidence="9">
    <location>
        <position position="148"/>
    </location>
    <ligand>
        <name>Zn(2+)</name>
        <dbReference type="ChEBI" id="CHEBI:29105"/>
    </ligand>
</feature>
<dbReference type="RefSeq" id="WP_050072958.1">
    <property type="nucleotide sequence ID" value="NZ_CABMNY010000012.1"/>
</dbReference>
<evidence type="ECO:0000256" key="4">
    <source>
        <dbReference type="ARBA" id="ARBA00022723"/>
    </source>
</evidence>
<dbReference type="InterPro" id="IPR042252">
    <property type="entry name" value="MtfA_N"/>
</dbReference>
<comment type="cofactor">
    <cofactor evidence="9">
        <name>Zn(2+)</name>
        <dbReference type="ChEBI" id="CHEBI:29105"/>
    </cofactor>
    <text evidence="9">Binds 1 zinc ion per subunit.</text>
</comment>
<dbReference type="Proteomes" id="UP000038750">
    <property type="component" value="Unassembled WGS sequence"/>
</dbReference>
<comment type="subcellular location">
    <subcellularLocation>
        <location evidence="9">Cytoplasm</location>
    </subcellularLocation>
</comment>
<dbReference type="eggNOG" id="COG3228">
    <property type="taxonomic scope" value="Bacteria"/>
</dbReference>
<dbReference type="GO" id="GO:0004177">
    <property type="term" value="F:aminopeptidase activity"/>
    <property type="evidence" value="ECO:0007669"/>
    <property type="project" value="UniProtKB-UniRule"/>
</dbReference>
<name>A0A0T9LYI6_YERIN</name>
<dbReference type="STRING" id="631.CH53_3507"/>
<keyword evidence="3 9" id="KW-0645">Protease</keyword>
<accession>A0A0T9LYI6</accession>
<keyword evidence="4 9" id="KW-0479">Metal-binding</keyword>
<dbReference type="EC" id="3.4.11.-" evidence="9"/>
<dbReference type="EMBL" id="CPZJ01000003">
    <property type="protein sequence ID" value="CNF37229.1"/>
    <property type="molecule type" value="Genomic_DNA"/>
</dbReference>
<dbReference type="GO" id="GO:0008237">
    <property type="term" value="F:metallopeptidase activity"/>
    <property type="evidence" value="ECO:0007669"/>
    <property type="project" value="UniProtKB-UniRule"/>
</dbReference>
<feature type="binding site" evidence="9">
    <location>
        <position position="211"/>
    </location>
    <ligand>
        <name>Zn(2+)</name>
        <dbReference type="ChEBI" id="CHEBI:29105"/>
    </ligand>
</feature>
<evidence type="ECO:0000313" key="10">
    <source>
        <dbReference type="EMBL" id="CNF37229.1"/>
    </source>
</evidence>
<keyword evidence="7 9" id="KW-0482">Metalloprotease</keyword>
<dbReference type="InterPro" id="IPR010384">
    <property type="entry name" value="MtfA_fam"/>
</dbReference>
<dbReference type="AlphaFoldDB" id="A0A0T9LYI6"/>
<dbReference type="NCBIfam" id="NF011939">
    <property type="entry name" value="PRK15410.1"/>
    <property type="match status" value="1"/>
</dbReference>
<evidence type="ECO:0000256" key="7">
    <source>
        <dbReference type="ARBA" id="ARBA00023049"/>
    </source>
</evidence>
<dbReference type="FunFam" id="3.40.390.10:FF:000012">
    <property type="entry name" value="Protein MtfA"/>
    <property type="match status" value="1"/>
</dbReference>
<dbReference type="SUPFAM" id="SSF55486">
    <property type="entry name" value="Metalloproteases ('zincins'), catalytic domain"/>
    <property type="match status" value="1"/>
</dbReference>
<keyword evidence="2 9" id="KW-0963">Cytoplasm</keyword>
<dbReference type="InterPro" id="IPR024079">
    <property type="entry name" value="MetalloPept_cat_dom_sf"/>
</dbReference>
<dbReference type="GO" id="GO:0005829">
    <property type="term" value="C:cytosol"/>
    <property type="evidence" value="ECO:0007669"/>
    <property type="project" value="TreeGrafter"/>
</dbReference>
<dbReference type="GO" id="GO:0008270">
    <property type="term" value="F:zinc ion binding"/>
    <property type="evidence" value="ECO:0007669"/>
    <property type="project" value="UniProtKB-UniRule"/>
</dbReference>
<comment type="function">
    <text evidence="9">Shows zinc-dependent metallopeptidase activity.</text>
</comment>
<dbReference type="PANTHER" id="PTHR30164:SF2">
    <property type="entry name" value="PROTEIN MTFA"/>
    <property type="match status" value="1"/>
</dbReference>
<evidence type="ECO:0000256" key="1">
    <source>
        <dbReference type="ARBA" id="ARBA00022438"/>
    </source>
</evidence>
<feature type="binding site" evidence="9">
    <location>
        <position position="152"/>
    </location>
    <ligand>
        <name>Zn(2+)</name>
        <dbReference type="ChEBI" id="CHEBI:29105"/>
    </ligand>
</feature>
<protein>
    <recommendedName>
        <fullName evidence="9">Mlc titration factor A</fullName>
    </recommendedName>
    <alternativeName>
        <fullName evidence="9">Probable zinc metallopeptidase MtfA</fullName>
        <ecNumber evidence="9">3.4.11.-</ecNumber>
    </alternativeName>
</protein>
<organism evidence="10 11">
    <name type="scientific">Yersinia intermedia</name>
    <dbReference type="NCBI Taxonomy" id="631"/>
    <lineage>
        <taxon>Bacteria</taxon>
        <taxon>Pseudomonadati</taxon>
        <taxon>Pseudomonadota</taxon>
        <taxon>Gammaproteobacteria</taxon>
        <taxon>Enterobacterales</taxon>
        <taxon>Yersiniaceae</taxon>
        <taxon>Yersinia</taxon>
    </lineage>
</organism>
<dbReference type="GO" id="GO:0006508">
    <property type="term" value="P:proteolysis"/>
    <property type="evidence" value="ECO:0007669"/>
    <property type="project" value="UniProtKB-KW"/>
</dbReference>
<evidence type="ECO:0000256" key="2">
    <source>
        <dbReference type="ARBA" id="ARBA00022490"/>
    </source>
</evidence>
<evidence type="ECO:0000256" key="5">
    <source>
        <dbReference type="ARBA" id="ARBA00022801"/>
    </source>
</evidence>
<comment type="function">
    <text evidence="9">Involved in the modulation of the activity of the glucose-phosphotransferase system (glucose-PTS). Interacts with the transcriptional repressor Mlc, preventing its interaction with DNA and leading to the modulation of expression of genes regulated by Mlc, including ptsG, which encodes the PTS system glucose-specific EIICB component.</text>
</comment>
<dbReference type="CDD" id="cd20169">
    <property type="entry name" value="Peptidase_M90_mtfA"/>
    <property type="match status" value="1"/>
</dbReference>